<accession>V9XPC3</accession>
<dbReference type="PATRIC" id="fig|1435356.3.peg.3278"/>
<evidence type="ECO:0000313" key="5">
    <source>
        <dbReference type="EMBL" id="AHD23830.1"/>
    </source>
</evidence>
<evidence type="ECO:0000256" key="2">
    <source>
        <dbReference type="ARBA" id="ARBA00022448"/>
    </source>
</evidence>
<name>V9XPC3_9NOCA</name>
<feature type="transmembrane region" description="Helical" evidence="4">
    <location>
        <begin position="16"/>
        <end position="32"/>
    </location>
</feature>
<keyword evidence="3" id="KW-1003">Cell membrane</keyword>
<evidence type="ECO:0008006" key="7">
    <source>
        <dbReference type="Google" id="ProtNLM"/>
    </source>
</evidence>
<dbReference type="HOGENOM" id="CLU_3011390_0_0_11"/>
<evidence type="ECO:0000313" key="6">
    <source>
        <dbReference type="Proteomes" id="UP000018781"/>
    </source>
</evidence>
<dbReference type="PANTHER" id="PTHR43045">
    <property type="entry name" value="SHIKIMATE TRANSPORTER"/>
    <property type="match status" value="1"/>
</dbReference>
<protein>
    <recommendedName>
        <fullName evidence="7">MFS transporter</fullName>
    </recommendedName>
</protein>
<dbReference type="Proteomes" id="UP000018781">
    <property type="component" value="Chromosome"/>
</dbReference>
<keyword evidence="4" id="KW-0812">Transmembrane</keyword>
<keyword evidence="4" id="KW-0472">Membrane</keyword>
<proteinExistence type="predicted"/>
<sequence length="56" mass="6205">MVAASLLGTTVEWYDFFLYATAASLVFNQLFFPDQSSFVGTMPLIRGKRAGTRLVV</sequence>
<keyword evidence="4" id="KW-1133">Transmembrane helix</keyword>
<dbReference type="AlphaFoldDB" id="V9XPC3"/>
<evidence type="ECO:0000256" key="1">
    <source>
        <dbReference type="ARBA" id="ARBA00004651"/>
    </source>
</evidence>
<dbReference type="eggNOG" id="COG0477">
    <property type="taxonomic scope" value="Bacteria"/>
</dbReference>
<keyword evidence="2" id="KW-0813">Transport</keyword>
<evidence type="ECO:0000256" key="3">
    <source>
        <dbReference type="ARBA" id="ARBA00022475"/>
    </source>
</evidence>
<evidence type="ECO:0000256" key="4">
    <source>
        <dbReference type="SAM" id="Phobius"/>
    </source>
</evidence>
<dbReference type="KEGG" id="rpy:Y013_16255"/>
<dbReference type="PANTHER" id="PTHR43045:SF1">
    <property type="entry name" value="SHIKIMATE TRANSPORTER"/>
    <property type="match status" value="1"/>
</dbReference>
<gene>
    <name evidence="5" type="ORF">Y013_16255</name>
</gene>
<comment type="subcellular location">
    <subcellularLocation>
        <location evidence="1">Cell membrane</location>
        <topology evidence="1">Multi-pass membrane protein</topology>
    </subcellularLocation>
</comment>
<reference evidence="5 6" key="1">
    <citation type="journal article" date="2014" name="Genome Announc.">
        <title>Complete Genome of Rhodococcus pyridinivorans SB3094, a Methyl-Ethyl-Ketone-Degrading Bacterium Used for Bioaugmentation.</title>
        <authorList>
            <person name="Dueholm M.S."/>
            <person name="Albertsen M."/>
            <person name="D'Imperio S."/>
            <person name="Tale V.P."/>
            <person name="Lewis D."/>
            <person name="Nielsen P.H."/>
            <person name="Nielsen J.L."/>
        </authorList>
    </citation>
    <scope>NUCLEOTIDE SEQUENCE [LARGE SCALE GENOMIC DNA]</scope>
    <source>
        <strain evidence="5 6">SB3094</strain>
    </source>
</reference>
<dbReference type="GO" id="GO:0005886">
    <property type="term" value="C:plasma membrane"/>
    <property type="evidence" value="ECO:0007669"/>
    <property type="project" value="UniProtKB-SubCell"/>
</dbReference>
<organism evidence="5 6">
    <name type="scientific">Rhodococcus pyridinivorans SB3094</name>
    <dbReference type="NCBI Taxonomy" id="1435356"/>
    <lineage>
        <taxon>Bacteria</taxon>
        <taxon>Bacillati</taxon>
        <taxon>Actinomycetota</taxon>
        <taxon>Actinomycetes</taxon>
        <taxon>Mycobacteriales</taxon>
        <taxon>Nocardiaceae</taxon>
        <taxon>Rhodococcus</taxon>
    </lineage>
</organism>
<dbReference type="EMBL" id="CP006996">
    <property type="protein sequence ID" value="AHD23830.1"/>
    <property type="molecule type" value="Genomic_DNA"/>
</dbReference>